<dbReference type="CDD" id="cd07750">
    <property type="entry name" value="PolyPPase_VTC_like"/>
    <property type="match status" value="1"/>
</dbReference>
<dbReference type="EMBL" id="QGMZ01000026">
    <property type="protein sequence ID" value="PWR72490.1"/>
    <property type="molecule type" value="Genomic_DNA"/>
</dbReference>
<evidence type="ECO:0000313" key="3">
    <source>
        <dbReference type="Proteomes" id="UP000245934"/>
    </source>
</evidence>
<protein>
    <submittedName>
        <fullName evidence="2">Transporter</fullName>
    </submittedName>
</protein>
<dbReference type="GeneID" id="97608542"/>
<dbReference type="Gene3D" id="3.20.100.30">
    <property type="entry name" value="VTC, catalytic tunnel domain"/>
    <property type="match status" value="1"/>
</dbReference>
<feature type="domain" description="VTC" evidence="1">
    <location>
        <begin position="58"/>
        <end position="259"/>
    </location>
</feature>
<dbReference type="Pfam" id="PF09359">
    <property type="entry name" value="VTC"/>
    <property type="match status" value="1"/>
</dbReference>
<accession>A0A2V2N1H6</accession>
<reference evidence="2 3" key="1">
    <citation type="submission" date="2018-05" db="EMBL/GenBank/DDBJ databases">
        <title>Draft genome of Methanospirillum stamsii Pt1.</title>
        <authorList>
            <person name="Dueholm M.S."/>
            <person name="Nielsen P.H."/>
            <person name="Bakmann L.F."/>
            <person name="Otzen D.E."/>
        </authorList>
    </citation>
    <scope>NUCLEOTIDE SEQUENCE [LARGE SCALE GENOMIC DNA]</scope>
    <source>
        <strain evidence="2 3">Pt1</strain>
    </source>
</reference>
<keyword evidence="3" id="KW-1185">Reference proteome</keyword>
<dbReference type="GO" id="GO:0006799">
    <property type="term" value="P:polyphosphate biosynthetic process"/>
    <property type="evidence" value="ECO:0007669"/>
    <property type="project" value="UniProtKB-ARBA"/>
</dbReference>
<dbReference type="InterPro" id="IPR042267">
    <property type="entry name" value="VTC_sf"/>
</dbReference>
<evidence type="ECO:0000313" key="2">
    <source>
        <dbReference type="EMBL" id="PWR72490.1"/>
    </source>
</evidence>
<evidence type="ECO:0000259" key="1">
    <source>
        <dbReference type="Pfam" id="PF09359"/>
    </source>
</evidence>
<organism evidence="2 3">
    <name type="scientific">Methanospirillum stamsii</name>
    <dbReference type="NCBI Taxonomy" id="1277351"/>
    <lineage>
        <taxon>Archaea</taxon>
        <taxon>Methanobacteriati</taxon>
        <taxon>Methanobacteriota</taxon>
        <taxon>Stenosarchaea group</taxon>
        <taxon>Methanomicrobia</taxon>
        <taxon>Methanomicrobiales</taxon>
        <taxon>Methanospirillaceae</taxon>
        <taxon>Methanospirillum</taxon>
    </lineage>
</organism>
<dbReference type="InterPro" id="IPR018966">
    <property type="entry name" value="VTC_domain"/>
</dbReference>
<dbReference type="OrthoDB" id="110296at2157"/>
<name>A0A2V2N1H6_9EURY</name>
<comment type="caution">
    <text evidence="2">The sequence shown here is derived from an EMBL/GenBank/DDBJ whole genome shotgun (WGS) entry which is preliminary data.</text>
</comment>
<gene>
    <name evidence="2" type="ORF">DLD82_12200</name>
</gene>
<dbReference type="AlphaFoldDB" id="A0A2V2N1H6"/>
<dbReference type="RefSeq" id="WP_109941401.1">
    <property type="nucleotide sequence ID" value="NZ_CP176366.1"/>
</dbReference>
<sequence length="287" mass="33381">MITMAFTISDAINFKPNKNKYPEKADSLRKNLQNINAILSCYNPVSLSEMEGAALMDRCEEKYVLTGNEAVDVLKTLPADYYVLEIEGSRYMGYETCYFDTDKYDTYLQHHNGKLNRYKIRSRRYEVTNESFFEVKQKSNTGRSNKKRISTERFVTRIETSLMGFLHDCYPYPTEGFSPRILNNYNRITLVSQDLSERVTLDFELSYLHNSRQITLPNIVIVEVKTPSRRAKSPIRLLLRNMRIRPSSFSKYCIGVSLLCPEVKNNRFRSKLHQICKMMSSEGMVSA</sequence>
<proteinExistence type="predicted"/>
<dbReference type="Proteomes" id="UP000245934">
    <property type="component" value="Unassembled WGS sequence"/>
</dbReference>